<protein>
    <recommendedName>
        <fullName evidence="1">Reverse transcriptase domain-containing protein</fullName>
    </recommendedName>
</protein>
<evidence type="ECO:0000313" key="2">
    <source>
        <dbReference type="RefSeq" id="XP_016443324.1"/>
    </source>
</evidence>
<dbReference type="PANTHER" id="PTHR46890:SF48">
    <property type="entry name" value="RNA-DIRECTED DNA POLYMERASE"/>
    <property type="match status" value="1"/>
</dbReference>
<dbReference type="AlphaFoldDB" id="A0A1S3XTW5"/>
<dbReference type="InterPro" id="IPR000477">
    <property type="entry name" value="RT_dom"/>
</dbReference>
<accession>A0A1S3XTW5</accession>
<proteinExistence type="predicted"/>
<dbReference type="Pfam" id="PF00078">
    <property type="entry name" value="RVT_1"/>
    <property type="match status" value="1"/>
</dbReference>
<dbReference type="OrthoDB" id="1220908at2759"/>
<sequence>MTNTCLILLPNVEFPNSLTEFRPISLSNFINKIISKVISTILATILPRIISVNQSGFVKGKSILENIMLSQEIVQGIKKPNPGANVVIKLDMAKAYDRVS</sequence>
<dbReference type="InterPro" id="IPR052343">
    <property type="entry name" value="Retrotransposon-Effector_Assoc"/>
</dbReference>
<dbReference type="KEGG" id="nta:107768694"/>
<dbReference type="RefSeq" id="XP_016443324.1">
    <property type="nucleotide sequence ID" value="XM_016587838.1"/>
</dbReference>
<gene>
    <name evidence="2" type="primary">LOC107768694</name>
</gene>
<name>A0A1S3XTW5_TOBAC</name>
<dbReference type="OMA" id="THEVADH"/>
<reference evidence="2" key="1">
    <citation type="submission" date="2025-08" db="UniProtKB">
        <authorList>
            <consortium name="RefSeq"/>
        </authorList>
    </citation>
    <scope>IDENTIFICATION</scope>
</reference>
<feature type="domain" description="Reverse transcriptase" evidence="1">
    <location>
        <begin position="1"/>
        <end position="100"/>
    </location>
</feature>
<dbReference type="PROSITE" id="PS50878">
    <property type="entry name" value="RT_POL"/>
    <property type="match status" value="1"/>
</dbReference>
<dbReference type="PaxDb" id="4097-A0A1S3XTW5"/>
<evidence type="ECO:0000259" key="1">
    <source>
        <dbReference type="PROSITE" id="PS50878"/>
    </source>
</evidence>
<organism evidence="2">
    <name type="scientific">Nicotiana tabacum</name>
    <name type="common">Common tobacco</name>
    <dbReference type="NCBI Taxonomy" id="4097"/>
    <lineage>
        <taxon>Eukaryota</taxon>
        <taxon>Viridiplantae</taxon>
        <taxon>Streptophyta</taxon>
        <taxon>Embryophyta</taxon>
        <taxon>Tracheophyta</taxon>
        <taxon>Spermatophyta</taxon>
        <taxon>Magnoliopsida</taxon>
        <taxon>eudicotyledons</taxon>
        <taxon>Gunneridae</taxon>
        <taxon>Pentapetalae</taxon>
        <taxon>asterids</taxon>
        <taxon>lamiids</taxon>
        <taxon>Solanales</taxon>
        <taxon>Solanaceae</taxon>
        <taxon>Nicotianoideae</taxon>
        <taxon>Nicotianeae</taxon>
        <taxon>Nicotiana</taxon>
    </lineage>
</organism>
<dbReference type="PANTHER" id="PTHR46890">
    <property type="entry name" value="NON-LTR RETROLELEMENT REVERSE TRANSCRIPTASE-LIKE PROTEIN-RELATED"/>
    <property type="match status" value="1"/>
</dbReference>
<dbReference type="STRING" id="4097.A0A1S3XTW5"/>